<dbReference type="PROSITE" id="PS50157">
    <property type="entry name" value="ZINC_FINGER_C2H2_2"/>
    <property type="match status" value="2"/>
</dbReference>
<feature type="compositionally biased region" description="Low complexity" evidence="6">
    <location>
        <begin position="498"/>
        <end position="519"/>
    </location>
</feature>
<organism evidence="10">
    <name type="scientific">Schistosoma curassoni</name>
    <dbReference type="NCBI Taxonomy" id="6186"/>
    <lineage>
        <taxon>Eukaryota</taxon>
        <taxon>Metazoa</taxon>
        <taxon>Spiralia</taxon>
        <taxon>Lophotrochozoa</taxon>
        <taxon>Platyhelminthes</taxon>
        <taxon>Trematoda</taxon>
        <taxon>Digenea</taxon>
        <taxon>Strigeidida</taxon>
        <taxon>Schistosomatoidea</taxon>
        <taxon>Schistosomatidae</taxon>
        <taxon>Schistosoma</taxon>
    </lineage>
</organism>
<dbReference type="GO" id="GO:0005634">
    <property type="term" value="C:nucleus"/>
    <property type="evidence" value="ECO:0007669"/>
    <property type="project" value="TreeGrafter"/>
</dbReference>
<dbReference type="InterPro" id="IPR013087">
    <property type="entry name" value="Znf_C2H2_type"/>
</dbReference>
<keyword evidence="4" id="KW-0862">Zinc</keyword>
<dbReference type="PANTHER" id="PTHR24408">
    <property type="entry name" value="ZINC FINGER PROTEIN"/>
    <property type="match status" value="1"/>
</dbReference>
<feature type="region of interest" description="Disordered" evidence="6">
    <location>
        <begin position="756"/>
        <end position="798"/>
    </location>
</feature>
<dbReference type="GO" id="GO:0008270">
    <property type="term" value="F:zinc ion binding"/>
    <property type="evidence" value="ECO:0007669"/>
    <property type="project" value="UniProtKB-KW"/>
</dbReference>
<feature type="region of interest" description="Disordered" evidence="6">
    <location>
        <begin position="902"/>
        <end position="924"/>
    </location>
</feature>
<dbReference type="SMART" id="SM00355">
    <property type="entry name" value="ZnF_C2H2"/>
    <property type="match status" value="5"/>
</dbReference>
<evidence type="ECO:0000313" key="8">
    <source>
        <dbReference type="EMBL" id="VDP30361.1"/>
    </source>
</evidence>
<evidence type="ECO:0000256" key="5">
    <source>
        <dbReference type="PROSITE-ProRule" id="PRU00042"/>
    </source>
</evidence>
<dbReference type="Proteomes" id="UP000279833">
    <property type="component" value="Unassembled WGS sequence"/>
</dbReference>
<dbReference type="WBParaSite" id="SCUD_0000836101-mRNA-1">
    <property type="protein sequence ID" value="SCUD_0000836101-mRNA-1"/>
    <property type="gene ID" value="SCUD_0000836101"/>
</dbReference>
<keyword evidence="9" id="KW-1185">Reference proteome</keyword>
<dbReference type="GO" id="GO:0043565">
    <property type="term" value="F:sequence-specific DNA binding"/>
    <property type="evidence" value="ECO:0007669"/>
    <property type="project" value="TreeGrafter"/>
</dbReference>
<dbReference type="InterPro" id="IPR036236">
    <property type="entry name" value="Znf_C2H2_sf"/>
</dbReference>
<dbReference type="SUPFAM" id="SSF57667">
    <property type="entry name" value="beta-beta-alpha zinc fingers"/>
    <property type="match status" value="2"/>
</dbReference>
<evidence type="ECO:0000256" key="2">
    <source>
        <dbReference type="ARBA" id="ARBA00022737"/>
    </source>
</evidence>
<feature type="region of interest" description="Disordered" evidence="6">
    <location>
        <begin position="1"/>
        <end position="22"/>
    </location>
</feature>
<evidence type="ECO:0000313" key="9">
    <source>
        <dbReference type="Proteomes" id="UP000279833"/>
    </source>
</evidence>
<feature type="compositionally biased region" description="Low complexity" evidence="6">
    <location>
        <begin position="772"/>
        <end position="798"/>
    </location>
</feature>
<evidence type="ECO:0000256" key="3">
    <source>
        <dbReference type="ARBA" id="ARBA00022771"/>
    </source>
</evidence>
<dbReference type="Gene3D" id="3.30.160.60">
    <property type="entry name" value="Classic Zinc Finger"/>
    <property type="match status" value="2"/>
</dbReference>
<gene>
    <name evidence="8" type="ORF">SCUD_LOCUS8361</name>
</gene>
<evidence type="ECO:0000256" key="1">
    <source>
        <dbReference type="ARBA" id="ARBA00022723"/>
    </source>
</evidence>
<name>A0A183K052_9TREM</name>
<accession>A0A183K052</accession>
<evidence type="ECO:0000256" key="4">
    <source>
        <dbReference type="ARBA" id="ARBA00022833"/>
    </source>
</evidence>
<evidence type="ECO:0000313" key="10">
    <source>
        <dbReference type="WBParaSite" id="SCUD_0000836101-mRNA-1"/>
    </source>
</evidence>
<reference evidence="8 9" key="2">
    <citation type="submission" date="2018-11" db="EMBL/GenBank/DDBJ databases">
        <authorList>
            <consortium name="Pathogen Informatics"/>
        </authorList>
    </citation>
    <scope>NUCLEOTIDE SEQUENCE [LARGE SCALE GENOMIC DNA]</scope>
    <source>
        <strain evidence="8">Dakar</strain>
        <strain evidence="9">Dakar, Senegal</strain>
    </source>
</reference>
<protein>
    <submittedName>
        <fullName evidence="10">C2H2-type domain-containing protein</fullName>
    </submittedName>
</protein>
<feature type="compositionally biased region" description="Low complexity" evidence="6">
    <location>
        <begin position="11"/>
        <end position="22"/>
    </location>
</feature>
<keyword evidence="3 5" id="KW-0863">Zinc-finger</keyword>
<dbReference type="GO" id="GO:0000981">
    <property type="term" value="F:DNA-binding transcription factor activity, RNA polymerase II-specific"/>
    <property type="evidence" value="ECO:0007669"/>
    <property type="project" value="TreeGrafter"/>
</dbReference>
<feature type="domain" description="C2H2-type" evidence="7">
    <location>
        <begin position="813"/>
        <end position="841"/>
    </location>
</feature>
<dbReference type="STRING" id="6186.A0A183K052"/>
<feature type="domain" description="C2H2-type" evidence="7">
    <location>
        <begin position="530"/>
        <end position="557"/>
    </location>
</feature>
<feature type="compositionally biased region" description="Polar residues" evidence="6">
    <location>
        <begin position="914"/>
        <end position="924"/>
    </location>
</feature>
<dbReference type="PROSITE" id="PS00028">
    <property type="entry name" value="ZINC_FINGER_C2H2_1"/>
    <property type="match status" value="2"/>
</dbReference>
<reference evidence="10" key="1">
    <citation type="submission" date="2016-06" db="UniProtKB">
        <authorList>
            <consortium name="WormBaseParasite"/>
        </authorList>
    </citation>
    <scope>IDENTIFICATION</scope>
</reference>
<sequence length="982" mass="110775">MNSLKRARFDSNQTNNNNNIDNKSFSPNQFTCPCGRTMLDSSEFMEHACQCHEFMMTASNFAEVIAKNTAMVMSSEWNKCFQSANLNNFSMNSVRNNNNNDNDNNVLVKNNANNKGNSNISVLCKHFESEHDNIGQFTCSKCNESYDQLIYYLKHQLFDNCLNSSDCFDRFSSPTTITNTNTIITTDTSSSLKTMITSTNTDSMMLSNKKLVCNACHQTGFQHTGELINHLTECPKFISFTGNIGNIIGSTITSESNTTNTTATNITDIINHSNSNNMNSLNLHIKNTQTPSTINQSQQYNHGTCVSPLLNGLINNSTFDFEKNFNDLLKSSCGSSTFHNYLTTTTTTNNNNNNNHFSSSSRFPCNSTLSDNNDSNNKNYHHKNVNLCSPYSSHGINSQNSYSHFLSNLQSLGKSYYNDTTKSSSTTLSLDSSIDSPMIELNLSNNDTYNCTTSVNSLHMSEFNTNQHINSHPAPLYHGRMEELKIDHHHDQHHRQSHQSQQNNSMNNLPPPSSTTTTSIESITDLSRPFKCCHCIKAFKSKALLDQHMHIHYPPKYTCRYCAKKYRWPPVFYHHQRTCKKRPTTSTACTNNDINNTTITVTMSTNTTHNNQHNSNNSSMKRNHHHHHHNLNYSDIRKNFPITSDSLTSLRSINSQMNDTFYNSLTSLRNSNGNLNGNETLSSYGHSLCLPPFNSNSSTNLMELSNNSNIFHNNSNNSNHDDDATLMPPPHLNNFTALAAAAAAAAAMSMTDNQCPELQDSPCQIPKNHLNSPSQTSSFQISSSPTIDNNSNNSPENINSISTTISTLVNSPKSCYHCGKEFSSRLSLKQHVEGKHSTEGKYCCPGCSKRYRWGASYYYHKKSCPAVREQSPVSKEREDEFKHDSNNSFKLCISHKKYLRSSSRNSDLRRNSMKESYSNKSDNLNNTSSIQSKFIKHQIQNKQICQTIKEDSLICDINPFPVSIIIHYPLFLNKKYNHFNHM</sequence>
<dbReference type="PANTHER" id="PTHR24408:SF58">
    <property type="entry name" value="TRANSCRIPTION FACTOR (TFIIIA), PUTATIVE (AFU_ORTHOLOGUE AFUA_1G05150)-RELATED"/>
    <property type="match status" value="1"/>
</dbReference>
<keyword evidence="1" id="KW-0479">Metal-binding</keyword>
<dbReference type="AlphaFoldDB" id="A0A183K052"/>
<evidence type="ECO:0000256" key="6">
    <source>
        <dbReference type="SAM" id="MobiDB-lite"/>
    </source>
</evidence>
<evidence type="ECO:0000259" key="7">
    <source>
        <dbReference type="PROSITE" id="PS50157"/>
    </source>
</evidence>
<dbReference type="EMBL" id="UZAK01032710">
    <property type="protein sequence ID" value="VDP30361.1"/>
    <property type="molecule type" value="Genomic_DNA"/>
</dbReference>
<proteinExistence type="predicted"/>
<keyword evidence="2" id="KW-0677">Repeat</keyword>
<feature type="region of interest" description="Disordered" evidence="6">
    <location>
        <begin position="488"/>
        <end position="520"/>
    </location>
</feature>